<evidence type="ECO:0000256" key="2">
    <source>
        <dbReference type="ARBA" id="ARBA00003213"/>
    </source>
</evidence>
<dbReference type="Gene3D" id="1.10.20.140">
    <property type="match status" value="1"/>
</dbReference>
<evidence type="ECO:0000256" key="6">
    <source>
        <dbReference type="ARBA" id="ARBA00022741"/>
    </source>
</evidence>
<name>A0A1H6SHW9_9BACL</name>
<evidence type="ECO:0000256" key="7">
    <source>
        <dbReference type="ARBA" id="ARBA00022840"/>
    </source>
</evidence>
<evidence type="ECO:0000313" key="15">
    <source>
        <dbReference type="Proteomes" id="UP000199200"/>
    </source>
</evidence>
<proteinExistence type="inferred from homology"/>
<keyword evidence="5 10" id="KW-0819">tRNA processing</keyword>
<dbReference type="HAMAP" id="MF_00185">
    <property type="entry name" value="IPP_trans"/>
    <property type="match status" value="1"/>
</dbReference>
<dbReference type="InterPro" id="IPR018022">
    <property type="entry name" value="IPT"/>
</dbReference>
<keyword evidence="4 10" id="KW-0808">Transferase</keyword>
<feature type="binding site" evidence="10">
    <location>
        <begin position="14"/>
        <end position="21"/>
    </location>
    <ligand>
        <name>ATP</name>
        <dbReference type="ChEBI" id="CHEBI:30616"/>
    </ligand>
</feature>
<evidence type="ECO:0000256" key="13">
    <source>
        <dbReference type="RuleBase" id="RU003785"/>
    </source>
</evidence>
<evidence type="ECO:0000256" key="9">
    <source>
        <dbReference type="ARBA" id="ARBA00049563"/>
    </source>
</evidence>
<evidence type="ECO:0000256" key="4">
    <source>
        <dbReference type="ARBA" id="ARBA00022679"/>
    </source>
</evidence>
<evidence type="ECO:0000256" key="11">
    <source>
        <dbReference type="RuleBase" id="RU003783"/>
    </source>
</evidence>
<accession>A0A1H6SHW9</accession>
<keyword evidence="8 10" id="KW-0460">Magnesium</keyword>
<evidence type="ECO:0000256" key="10">
    <source>
        <dbReference type="HAMAP-Rule" id="MF_00185"/>
    </source>
</evidence>
<comment type="catalytic activity">
    <reaction evidence="9 10 11">
        <text>adenosine(37) in tRNA + dimethylallyl diphosphate = N(6)-dimethylallyladenosine(37) in tRNA + diphosphate</text>
        <dbReference type="Rhea" id="RHEA:26482"/>
        <dbReference type="Rhea" id="RHEA-COMP:10162"/>
        <dbReference type="Rhea" id="RHEA-COMP:10375"/>
        <dbReference type="ChEBI" id="CHEBI:33019"/>
        <dbReference type="ChEBI" id="CHEBI:57623"/>
        <dbReference type="ChEBI" id="CHEBI:74411"/>
        <dbReference type="ChEBI" id="CHEBI:74415"/>
        <dbReference type="EC" id="2.5.1.75"/>
    </reaction>
</comment>
<dbReference type="SUPFAM" id="SSF52540">
    <property type="entry name" value="P-loop containing nucleoside triphosphate hydrolases"/>
    <property type="match status" value="2"/>
</dbReference>
<evidence type="ECO:0000256" key="1">
    <source>
        <dbReference type="ARBA" id="ARBA00001946"/>
    </source>
</evidence>
<organism evidence="14 15">
    <name type="scientific">Bhargavaea ginsengi</name>
    <dbReference type="NCBI Taxonomy" id="426757"/>
    <lineage>
        <taxon>Bacteria</taxon>
        <taxon>Bacillati</taxon>
        <taxon>Bacillota</taxon>
        <taxon>Bacilli</taxon>
        <taxon>Bacillales</taxon>
        <taxon>Caryophanaceae</taxon>
        <taxon>Bhargavaea</taxon>
    </lineage>
</organism>
<evidence type="ECO:0000256" key="5">
    <source>
        <dbReference type="ARBA" id="ARBA00022694"/>
    </source>
</evidence>
<dbReference type="EMBL" id="FNZF01000001">
    <property type="protein sequence ID" value="SEI67453.1"/>
    <property type="molecule type" value="Genomic_DNA"/>
</dbReference>
<reference evidence="15" key="1">
    <citation type="submission" date="2016-10" db="EMBL/GenBank/DDBJ databases">
        <authorList>
            <person name="Varghese N."/>
            <person name="Submissions S."/>
        </authorList>
    </citation>
    <scope>NUCLEOTIDE SEQUENCE [LARGE SCALE GENOMIC DNA]</scope>
    <source>
        <strain evidence="15">CGMCC 1.6763</strain>
    </source>
</reference>
<dbReference type="RefSeq" id="WP_092048839.1">
    <property type="nucleotide sequence ID" value="NZ_FNZF01000001.1"/>
</dbReference>
<dbReference type="Pfam" id="PF01715">
    <property type="entry name" value="IPPT"/>
    <property type="match status" value="1"/>
</dbReference>
<gene>
    <name evidence="10" type="primary">miaA</name>
    <name evidence="14" type="ORF">SAMN04488127_0153</name>
</gene>
<protein>
    <recommendedName>
        <fullName evidence="10">tRNA dimethylallyltransferase</fullName>
        <ecNumber evidence="10">2.5.1.75</ecNumber>
    </recommendedName>
    <alternativeName>
        <fullName evidence="10">Dimethylallyl diphosphate:tRNA dimethylallyltransferase</fullName>
        <shortName evidence="10">DMAPP:tRNA dimethylallyltransferase</shortName>
        <shortName evidence="10">DMATase</shortName>
    </alternativeName>
    <alternativeName>
        <fullName evidence="10">Isopentenyl-diphosphate:tRNA isopentenyltransferase</fullName>
        <shortName evidence="10">IPP transferase</shortName>
        <shortName evidence="10">IPPT</shortName>
        <shortName evidence="10">IPTase</shortName>
    </alternativeName>
</protein>
<keyword evidence="15" id="KW-1185">Reference proteome</keyword>
<keyword evidence="6 10" id="KW-0547">Nucleotide-binding</keyword>
<dbReference type="GO" id="GO:0052381">
    <property type="term" value="F:tRNA dimethylallyltransferase activity"/>
    <property type="evidence" value="ECO:0007669"/>
    <property type="project" value="UniProtKB-UniRule"/>
</dbReference>
<dbReference type="Gene3D" id="3.40.50.300">
    <property type="entry name" value="P-loop containing nucleotide triphosphate hydrolases"/>
    <property type="match status" value="1"/>
</dbReference>
<evidence type="ECO:0000313" key="14">
    <source>
        <dbReference type="EMBL" id="SEI67453.1"/>
    </source>
</evidence>
<dbReference type="EC" id="2.5.1.75" evidence="10"/>
<dbReference type="GO" id="GO:0006400">
    <property type="term" value="P:tRNA modification"/>
    <property type="evidence" value="ECO:0007669"/>
    <property type="project" value="TreeGrafter"/>
</dbReference>
<dbReference type="OrthoDB" id="9776390at2"/>
<sequence>MTGILYPEVVAIVGPTASGKTALSVSLAEAAGGEVINGDAFQVYRGLDIGTAKITPDEMHGVPHHLFDILGPGDDFSVADYQRLVREKIAEIRSRGKLPIIAGGTGLYIQSVLFDFRFTEQKHDPVLRERLEDILQEQGPGRLHELLKEQDPAAAKEIHPNNTRRVLRAIEIASLTGKSKKEAEGSKGSEPLYDHLIIGLAMDRDILYERINQRVDLMIREGWTEEVLRLLNAGFGDSQSMKAIGYGEIASYLNGETDLEQALDLTKRNTRRYAKRQLTYFRNKLDVHWLEASDGTRQNTEKILTMMKDFGSVKRNT</sequence>
<dbReference type="PANTHER" id="PTHR11088">
    <property type="entry name" value="TRNA DIMETHYLALLYLTRANSFERASE"/>
    <property type="match status" value="1"/>
</dbReference>
<comment type="function">
    <text evidence="2 10 12">Catalyzes the transfer of a dimethylallyl group onto the adenine at position 37 in tRNAs that read codons beginning with uridine, leading to the formation of N6-(dimethylallyl)adenosine (i(6)A).</text>
</comment>
<dbReference type="NCBIfam" id="TIGR00174">
    <property type="entry name" value="miaA"/>
    <property type="match status" value="1"/>
</dbReference>
<keyword evidence="7 10" id="KW-0067">ATP-binding</keyword>
<feature type="site" description="Interaction with substrate tRNA" evidence="10">
    <location>
        <position position="105"/>
    </location>
</feature>
<comment type="caution">
    <text evidence="10">Lacks conserved residue(s) required for the propagation of feature annotation.</text>
</comment>
<dbReference type="Proteomes" id="UP000199200">
    <property type="component" value="Unassembled WGS sequence"/>
</dbReference>
<comment type="similarity">
    <text evidence="3 10 13">Belongs to the IPP transferase family.</text>
</comment>
<evidence type="ECO:0000256" key="8">
    <source>
        <dbReference type="ARBA" id="ARBA00022842"/>
    </source>
</evidence>
<dbReference type="STRING" id="426757.SAMN04488127_0153"/>
<comment type="cofactor">
    <cofactor evidence="1 10">
        <name>Mg(2+)</name>
        <dbReference type="ChEBI" id="CHEBI:18420"/>
    </cofactor>
</comment>
<dbReference type="AlphaFoldDB" id="A0A1H6SHW9"/>
<dbReference type="InterPro" id="IPR039657">
    <property type="entry name" value="Dimethylallyltransferase"/>
</dbReference>
<evidence type="ECO:0000256" key="3">
    <source>
        <dbReference type="ARBA" id="ARBA00005842"/>
    </source>
</evidence>
<evidence type="ECO:0000256" key="12">
    <source>
        <dbReference type="RuleBase" id="RU003784"/>
    </source>
</evidence>
<dbReference type="GO" id="GO:0005524">
    <property type="term" value="F:ATP binding"/>
    <property type="evidence" value="ECO:0007669"/>
    <property type="project" value="UniProtKB-UniRule"/>
</dbReference>
<comment type="subunit">
    <text evidence="10">Monomer.</text>
</comment>
<feature type="site" description="Interaction with substrate tRNA" evidence="10">
    <location>
        <position position="128"/>
    </location>
</feature>
<dbReference type="PANTHER" id="PTHR11088:SF60">
    <property type="entry name" value="TRNA DIMETHYLALLYLTRANSFERASE"/>
    <property type="match status" value="1"/>
</dbReference>
<feature type="binding site" evidence="10">
    <location>
        <begin position="16"/>
        <end position="21"/>
    </location>
    <ligand>
        <name>substrate</name>
    </ligand>
</feature>
<dbReference type="InterPro" id="IPR027417">
    <property type="entry name" value="P-loop_NTPase"/>
</dbReference>